<keyword evidence="5 12" id="KW-0812">Transmembrane</keyword>
<keyword evidence="15" id="KW-1185">Reference proteome</keyword>
<keyword evidence="6 13" id="KW-1133">Transmembrane helix</keyword>
<proteinExistence type="inferred from homology"/>
<dbReference type="OMA" id="CKENPRY"/>
<dbReference type="InterPro" id="IPR001873">
    <property type="entry name" value="ENaC"/>
</dbReference>
<evidence type="ECO:0000256" key="8">
    <source>
        <dbReference type="ARBA" id="ARBA00023065"/>
    </source>
</evidence>
<accession>A0A087UXM1</accession>
<evidence type="ECO:0000256" key="1">
    <source>
        <dbReference type="ARBA" id="ARBA00004141"/>
    </source>
</evidence>
<evidence type="ECO:0000313" key="15">
    <source>
        <dbReference type="Proteomes" id="UP000054359"/>
    </source>
</evidence>
<dbReference type="OrthoDB" id="6423739at2759"/>
<evidence type="ECO:0000256" key="10">
    <source>
        <dbReference type="ARBA" id="ARBA00023201"/>
    </source>
</evidence>
<dbReference type="Pfam" id="PF00858">
    <property type="entry name" value="ASC"/>
    <property type="match status" value="1"/>
</dbReference>
<evidence type="ECO:0000256" key="2">
    <source>
        <dbReference type="ARBA" id="ARBA00007193"/>
    </source>
</evidence>
<evidence type="ECO:0000256" key="4">
    <source>
        <dbReference type="ARBA" id="ARBA00022461"/>
    </source>
</evidence>
<evidence type="ECO:0000256" key="5">
    <source>
        <dbReference type="ARBA" id="ARBA00022692"/>
    </source>
</evidence>
<keyword evidence="11 12" id="KW-0407">Ion channel</keyword>
<comment type="similarity">
    <text evidence="2 12">Belongs to the amiloride-sensitive sodium channel (TC 1.A.6) family.</text>
</comment>
<keyword evidence="7" id="KW-0915">Sodium</keyword>
<keyword evidence="3 12" id="KW-0813">Transport</keyword>
<reference evidence="14 15" key="1">
    <citation type="submission" date="2013-11" db="EMBL/GenBank/DDBJ databases">
        <title>Genome sequencing of Stegodyphus mimosarum.</title>
        <authorList>
            <person name="Bechsgaard J."/>
        </authorList>
    </citation>
    <scope>NUCLEOTIDE SEQUENCE [LARGE SCALE GENOMIC DNA]</scope>
</reference>
<sequence>MSSSASDDKALGDRKVKRKNLKKYVSKVFKESSVTAVSSILSTVDIRRKVFRMIVLILCLTGFLYQCVKFLEYAFQYPTDLEISIDKPTSLEVPAYTFCNDNGIVRSKYCAKYPDHCTLSDELVCKKYPKYCAANNSALMPRNEYYMPDIDITLEEITELGHNLSDFLPAASAGFDDD</sequence>
<name>A0A087UXM1_STEMI</name>
<gene>
    <name evidence="14" type="ORF">X975_19342</name>
</gene>
<evidence type="ECO:0000313" key="14">
    <source>
        <dbReference type="EMBL" id="KFM82110.1"/>
    </source>
</evidence>
<evidence type="ECO:0000256" key="12">
    <source>
        <dbReference type="RuleBase" id="RU000679"/>
    </source>
</evidence>
<keyword evidence="9 13" id="KW-0472">Membrane</keyword>
<keyword evidence="10 12" id="KW-0739">Sodium transport</keyword>
<evidence type="ECO:0000256" key="6">
    <source>
        <dbReference type="ARBA" id="ARBA00022989"/>
    </source>
</evidence>
<evidence type="ECO:0000256" key="3">
    <source>
        <dbReference type="ARBA" id="ARBA00022448"/>
    </source>
</evidence>
<feature type="transmembrane region" description="Helical" evidence="13">
    <location>
        <begin position="50"/>
        <end position="71"/>
    </location>
</feature>
<comment type="subcellular location">
    <subcellularLocation>
        <location evidence="1">Membrane</location>
        <topology evidence="1">Multi-pass membrane protein</topology>
    </subcellularLocation>
</comment>
<dbReference type="EMBL" id="KK122165">
    <property type="protein sequence ID" value="KFM82110.1"/>
    <property type="molecule type" value="Genomic_DNA"/>
</dbReference>
<dbReference type="Proteomes" id="UP000054359">
    <property type="component" value="Unassembled WGS sequence"/>
</dbReference>
<keyword evidence="4 12" id="KW-0894">Sodium channel</keyword>
<organism evidence="14 15">
    <name type="scientific">Stegodyphus mimosarum</name>
    <name type="common">African social velvet spider</name>
    <dbReference type="NCBI Taxonomy" id="407821"/>
    <lineage>
        <taxon>Eukaryota</taxon>
        <taxon>Metazoa</taxon>
        <taxon>Ecdysozoa</taxon>
        <taxon>Arthropoda</taxon>
        <taxon>Chelicerata</taxon>
        <taxon>Arachnida</taxon>
        <taxon>Araneae</taxon>
        <taxon>Araneomorphae</taxon>
        <taxon>Entelegynae</taxon>
        <taxon>Eresoidea</taxon>
        <taxon>Eresidae</taxon>
        <taxon>Stegodyphus</taxon>
    </lineage>
</organism>
<evidence type="ECO:0000256" key="11">
    <source>
        <dbReference type="ARBA" id="ARBA00023303"/>
    </source>
</evidence>
<dbReference type="GO" id="GO:0005272">
    <property type="term" value="F:sodium channel activity"/>
    <property type="evidence" value="ECO:0007669"/>
    <property type="project" value="UniProtKB-KW"/>
</dbReference>
<dbReference type="GO" id="GO:0016020">
    <property type="term" value="C:membrane"/>
    <property type="evidence" value="ECO:0007669"/>
    <property type="project" value="UniProtKB-SubCell"/>
</dbReference>
<dbReference type="AlphaFoldDB" id="A0A087UXM1"/>
<protein>
    <submittedName>
        <fullName evidence="14">Uncharacterized protein</fullName>
    </submittedName>
</protein>
<feature type="non-terminal residue" evidence="14">
    <location>
        <position position="178"/>
    </location>
</feature>
<evidence type="ECO:0000256" key="9">
    <source>
        <dbReference type="ARBA" id="ARBA00023136"/>
    </source>
</evidence>
<keyword evidence="8 12" id="KW-0406">Ion transport</keyword>
<evidence type="ECO:0000256" key="13">
    <source>
        <dbReference type="SAM" id="Phobius"/>
    </source>
</evidence>
<evidence type="ECO:0000256" key="7">
    <source>
        <dbReference type="ARBA" id="ARBA00023053"/>
    </source>
</evidence>